<evidence type="ECO:0000313" key="3">
    <source>
        <dbReference type="EMBL" id="CAG2230230.1"/>
    </source>
</evidence>
<gene>
    <name evidence="3" type="ORF">MEDL_43086</name>
</gene>
<dbReference type="EMBL" id="CAJPWZ010002054">
    <property type="protein sequence ID" value="CAG2230230.1"/>
    <property type="molecule type" value="Genomic_DNA"/>
</dbReference>
<feature type="compositionally biased region" description="Low complexity" evidence="1">
    <location>
        <begin position="47"/>
        <end position="58"/>
    </location>
</feature>
<feature type="compositionally biased region" description="Low complexity" evidence="1">
    <location>
        <begin position="24"/>
        <end position="37"/>
    </location>
</feature>
<feature type="compositionally biased region" description="Polar residues" evidence="1">
    <location>
        <begin position="354"/>
        <end position="363"/>
    </location>
</feature>
<organism evidence="3 4">
    <name type="scientific">Mytilus edulis</name>
    <name type="common">Blue mussel</name>
    <dbReference type="NCBI Taxonomy" id="6550"/>
    <lineage>
        <taxon>Eukaryota</taxon>
        <taxon>Metazoa</taxon>
        <taxon>Spiralia</taxon>
        <taxon>Lophotrochozoa</taxon>
        <taxon>Mollusca</taxon>
        <taxon>Bivalvia</taxon>
        <taxon>Autobranchia</taxon>
        <taxon>Pteriomorphia</taxon>
        <taxon>Mytilida</taxon>
        <taxon>Mytiloidea</taxon>
        <taxon>Mytilidae</taxon>
        <taxon>Mytilinae</taxon>
        <taxon>Mytilus</taxon>
    </lineage>
</organism>
<feature type="compositionally biased region" description="Polar residues" evidence="1">
    <location>
        <begin position="84"/>
        <end position="93"/>
    </location>
</feature>
<dbReference type="PANTHER" id="PTHR33223">
    <property type="entry name" value="CCHC-TYPE DOMAIN-CONTAINING PROTEIN"/>
    <property type="match status" value="1"/>
</dbReference>
<proteinExistence type="predicted"/>
<name>A0A8S3TN08_MYTED</name>
<evidence type="ECO:0000256" key="1">
    <source>
        <dbReference type="SAM" id="MobiDB-lite"/>
    </source>
</evidence>
<feature type="domain" description="Retrotransposon gag" evidence="2">
    <location>
        <begin position="138"/>
        <end position="224"/>
    </location>
</feature>
<sequence>MPQPMNAHNGEAPLIEIAPEEIVQVHQPPNNENQAPEPLVPEPAPEPVQQIQEQQQAPAHLIQAIQPTGTVPSQSHAAVPAQPPFQNQSNQQGHFGRSKVHVNLTHYNGSMDAAQWWTTFIAFVTLQRIEEWDAILCFPFYLDGIAKQWWHMLDTSVTNSLSNIKTAFLNRFRALEEDDVGLTNLRQLENESVTEYIHRALSYNKDKSVVDKYLIKLTYRGMKEHIQQIVVPQNPISMNDLLTKAVTSEMTVNMKKTNNTSVEETIHKAISSLENSMSERLANHFQSVAAITTPPQNNKQEINNSSAYNQQMCFNPYQQPFQMPPPYMYTPVQQQSVQYRQPMQYPQQMRPQQNSYQNSRPNYANKQNEPCKGCGKSCKSRSLCPAFKKICHHCKTQDILFLFVRSELRRCHKAIGNTHRDTGLP</sequence>
<dbReference type="Proteomes" id="UP000683360">
    <property type="component" value="Unassembled WGS sequence"/>
</dbReference>
<feature type="compositionally biased region" description="Low complexity" evidence="1">
    <location>
        <begin position="344"/>
        <end position="353"/>
    </location>
</feature>
<dbReference type="InterPro" id="IPR005162">
    <property type="entry name" value="Retrotrans_gag_dom"/>
</dbReference>
<evidence type="ECO:0000259" key="2">
    <source>
        <dbReference type="Pfam" id="PF03732"/>
    </source>
</evidence>
<dbReference type="PANTHER" id="PTHR33223:SF6">
    <property type="entry name" value="CCHC-TYPE DOMAIN-CONTAINING PROTEIN"/>
    <property type="match status" value="1"/>
</dbReference>
<feature type="region of interest" description="Disordered" evidence="1">
    <location>
        <begin position="70"/>
        <end position="93"/>
    </location>
</feature>
<accession>A0A8S3TN08</accession>
<feature type="region of interest" description="Disordered" evidence="1">
    <location>
        <begin position="24"/>
        <end position="58"/>
    </location>
</feature>
<dbReference type="Pfam" id="PF03732">
    <property type="entry name" value="Retrotrans_gag"/>
    <property type="match status" value="1"/>
</dbReference>
<dbReference type="OrthoDB" id="6116553at2759"/>
<evidence type="ECO:0000313" key="4">
    <source>
        <dbReference type="Proteomes" id="UP000683360"/>
    </source>
</evidence>
<reference evidence="3" key="1">
    <citation type="submission" date="2021-03" db="EMBL/GenBank/DDBJ databases">
        <authorList>
            <person name="Bekaert M."/>
        </authorList>
    </citation>
    <scope>NUCLEOTIDE SEQUENCE</scope>
</reference>
<keyword evidence="4" id="KW-1185">Reference proteome</keyword>
<feature type="region of interest" description="Disordered" evidence="1">
    <location>
        <begin position="344"/>
        <end position="363"/>
    </location>
</feature>
<dbReference type="AlphaFoldDB" id="A0A8S3TN08"/>
<protein>
    <recommendedName>
        <fullName evidence="2">Retrotransposon gag domain-containing protein</fullName>
    </recommendedName>
</protein>
<comment type="caution">
    <text evidence="3">The sequence shown here is derived from an EMBL/GenBank/DDBJ whole genome shotgun (WGS) entry which is preliminary data.</text>
</comment>